<sequence>MRVYDEPTHTLLCEKLAAAETLLLKKHNTRYPYSTTDIQTTGVYLELDEPIPELTFRPEYSEGTVTLKNIIRISYRFGDVGATPYVHVAEYSPRIRGFSCRVAPTCEYYKAIEPYTDRLLKLIDDCINSGLPTINVCDDLDEYTKMYYAISELKEPKIQDIDSQLRRFISACNRDKNIFIVLDRLLNEKGILFNNDAEIDALIKNILATPKYHTPEVLVSAISKFFINVVKPVAFEFRGNLYLGTHRYRGYNVANLFGATHYYLADYTGLREFYTLATASCEVLSGIQWVKF</sequence>
<dbReference type="AlphaFoldDB" id="A0A7J9P0V7"/>
<evidence type="ECO:0000313" key="1">
    <source>
        <dbReference type="EMBL" id="MBA2851666.1"/>
    </source>
</evidence>
<accession>A0A7J9P0V7</accession>
<dbReference type="EMBL" id="JACDUH010000003">
    <property type="protein sequence ID" value="MBA2851666.1"/>
    <property type="molecule type" value="Genomic_DNA"/>
</dbReference>
<name>A0A7J9P0V7_METMI</name>
<dbReference type="Proteomes" id="UP000564425">
    <property type="component" value="Unassembled WGS sequence"/>
</dbReference>
<protein>
    <submittedName>
        <fullName evidence="1">Uncharacterized protein</fullName>
    </submittedName>
</protein>
<proteinExistence type="predicted"/>
<comment type="caution">
    <text evidence="1">The sequence shown here is derived from an EMBL/GenBank/DDBJ whole genome shotgun (WGS) entry which is preliminary data.</text>
</comment>
<reference evidence="1 2" key="1">
    <citation type="submission" date="2020-07" db="EMBL/GenBank/DDBJ databases">
        <title>Genomic Encyclopedia of Type Strains, Phase IV (KMG-V): Genome sequencing to study the core and pangenomes of soil and plant-associated prokaryotes.</title>
        <authorList>
            <person name="Whitman W."/>
        </authorList>
    </citation>
    <scope>NUCLEOTIDE SEQUENCE [LARGE SCALE GENOMIC DNA]</scope>
    <source>
        <strain evidence="1 2">A1</strain>
    </source>
</reference>
<gene>
    <name evidence="1" type="ORF">HNP86_001825</name>
</gene>
<evidence type="ECO:0000313" key="2">
    <source>
        <dbReference type="Proteomes" id="UP000564425"/>
    </source>
</evidence>
<dbReference type="RefSeq" id="WP_181501492.1">
    <property type="nucleotide sequence ID" value="NZ_JACDUH010000003.1"/>
</dbReference>
<organism evidence="1 2">
    <name type="scientific">Methanococcus maripaludis</name>
    <name type="common">Methanococcus deltae</name>
    <dbReference type="NCBI Taxonomy" id="39152"/>
    <lineage>
        <taxon>Archaea</taxon>
        <taxon>Methanobacteriati</taxon>
        <taxon>Methanobacteriota</taxon>
        <taxon>Methanomada group</taxon>
        <taxon>Methanococci</taxon>
        <taxon>Methanococcales</taxon>
        <taxon>Methanococcaceae</taxon>
        <taxon>Methanococcus</taxon>
    </lineage>
</organism>